<dbReference type="GO" id="GO:0005783">
    <property type="term" value="C:endoplasmic reticulum"/>
    <property type="evidence" value="ECO:0007669"/>
    <property type="project" value="TreeGrafter"/>
</dbReference>
<evidence type="ECO:0000256" key="5">
    <source>
        <dbReference type="ARBA" id="ARBA00022989"/>
    </source>
</evidence>
<accession>A0A8J4XPW9</accession>
<protein>
    <submittedName>
        <fullName evidence="11">Glycerol-3-phosphate acyltransferase 3-like</fullName>
    </submittedName>
</protein>
<feature type="compositionally biased region" description="Basic and acidic residues" evidence="9">
    <location>
        <begin position="241"/>
        <end position="252"/>
    </location>
</feature>
<evidence type="ECO:0000256" key="4">
    <source>
        <dbReference type="ARBA" id="ARBA00022692"/>
    </source>
</evidence>
<dbReference type="GO" id="GO:0004366">
    <property type="term" value="F:glycerol-3-phosphate O-acyltransferase activity"/>
    <property type="evidence" value="ECO:0007669"/>
    <property type="project" value="TreeGrafter"/>
</dbReference>
<dbReference type="GO" id="GO:0016020">
    <property type="term" value="C:membrane"/>
    <property type="evidence" value="ECO:0007669"/>
    <property type="project" value="UniProtKB-SubCell"/>
</dbReference>
<dbReference type="Pfam" id="PF01553">
    <property type="entry name" value="Acyltransferase"/>
    <property type="match status" value="1"/>
</dbReference>
<evidence type="ECO:0000256" key="1">
    <source>
        <dbReference type="ARBA" id="ARBA00004370"/>
    </source>
</evidence>
<dbReference type="PANTHER" id="PTHR23063">
    <property type="entry name" value="PHOSPHOLIPID ACYLTRANSFERASE"/>
    <property type="match status" value="1"/>
</dbReference>
<gene>
    <name evidence="11" type="primary">agpat9l</name>
    <name evidence="11" type="ORF">GWK47_019465</name>
</gene>
<keyword evidence="4" id="KW-0812">Transmembrane</keyword>
<dbReference type="PANTHER" id="PTHR23063:SF2">
    <property type="entry name" value="GLYCEROL-3-PHOSPHATE ACYLTRANSFERASE 4, ISOFORM D-RELATED"/>
    <property type="match status" value="1"/>
</dbReference>
<dbReference type="InterPro" id="IPR002123">
    <property type="entry name" value="Plipid/glycerol_acylTrfase"/>
</dbReference>
<sequence length="282" mass="31995">MKNEGDRCNIFLQCNLYPSQPFPASPKPSRCSPLLLCSPYRLRNHASDSNLPPILIYPEGVCVNNTSVMQFKKGAFEASLSPPPSASSGPYPPHPPILAAFTHTNRSTHFFQSFPNLIPSSKSPPPLSPFSILLHCSTKTLLSLPQVDTVFHPIAIRFDARFGDAFWWQDKFFHYVMCMMTSWAIVCNVWYLPPMKKTAGESATAFADRVKAKIAHQGGMIDLAWDGFLKAHPVKDEWKKRQQEEFAKHLQPVEEMEEDHQQQQQSEESDRDITNTMKTKED</sequence>
<keyword evidence="12" id="KW-1185">Reference proteome</keyword>
<evidence type="ECO:0000256" key="2">
    <source>
        <dbReference type="ARBA" id="ARBA00008655"/>
    </source>
</evidence>
<proteinExistence type="inferred from homology"/>
<organism evidence="11 12">
    <name type="scientific">Chionoecetes opilio</name>
    <name type="common">Atlantic snow crab</name>
    <name type="synonym">Cancer opilio</name>
    <dbReference type="NCBI Taxonomy" id="41210"/>
    <lineage>
        <taxon>Eukaryota</taxon>
        <taxon>Metazoa</taxon>
        <taxon>Ecdysozoa</taxon>
        <taxon>Arthropoda</taxon>
        <taxon>Crustacea</taxon>
        <taxon>Multicrustacea</taxon>
        <taxon>Malacostraca</taxon>
        <taxon>Eumalacostraca</taxon>
        <taxon>Eucarida</taxon>
        <taxon>Decapoda</taxon>
        <taxon>Pleocyemata</taxon>
        <taxon>Brachyura</taxon>
        <taxon>Eubrachyura</taxon>
        <taxon>Majoidea</taxon>
        <taxon>Majidae</taxon>
        <taxon>Chionoecetes</taxon>
    </lineage>
</organism>
<dbReference type="GO" id="GO:0019432">
    <property type="term" value="P:triglyceride biosynthetic process"/>
    <property type="evidence" value="ECO:0007669"/>
    <property type="project" value="TreeGrafter"/>
</dbReference>
<evidence type="ECO:0000313" key="12">
    <source>
        <dbReference type="Proteomes" id="UP000770661"/>
    </source>
</evidence>
<keyword evidence="5" id="KW-1133">Transmembrane helix</keyword>
<evidence type="ECO:0000256" key="3">
    <source>
        <dbReference type="ARBA" id="ARBA00022679"/>
    </source>
</evidence>
<keyword evidence="7" id="KW-0472">Membrane</keyword>
<keyword evidence="6" id="KW-0443">Lipid metabolism</keyword>
<evidence type="ECO:0000256" key="6">
    <source>
        <dbReference type="ARBA" id="ARBA00023098"/>
    </source>
</evidence>
<evidence type="ECO:0000259" key="10">
    <source>
        <dbReference type="Pfam" id="PF01553"/>
    </source>
</evidence>
<keyword evidence="8 11" id="KW-0012">Acyltransferase</keyword>
<evidence type="ECO:0000256" key="7">
    <source>
        <dbReference type="ARBA" id="ARBA00023136"/>
    </source>
</evidence>
<evidence type="ECO:0000256" key="9">
    <source>
        <dbReference type="SAM" id="MobiDB-lite"/>
    </source>
</evidence>
<comment type="similarity">
    <text evidence="2">Belongs to the 1-acyl-sn-glycerol-3-phosphate acyltransferase family.</text>
</comment>
<name>A0A8J4XPW9_CHIOP</name>
<reference evidence="11" key="1">
    <citation type="submission" date="2020-07" db="EMBL/GenBank/DDBJ databases">
        <title>The High-quality genome of the commercially important snow crab, Chionoecetes opilio.</title>
        <authorList>
            <person name="Jeong J.-H."/>
            <person name="Ryu S."/>
        </authorList>
    </citation>
    <scope>NUCLEOTIDE SEQUENCE</scope>
    <source>
        <strain evidence="11">MADBK_172401_WGS</strain>
        <tissue evidence="11">Digestive gland</tissue>
    </source>
</reference>
<dbReference type="OrthoDB" id="10051137at2759"/>
<dbReference type="EMBL" id="JACEEZ010022822">
    <property type="protein sequence ID" value="KAG0711981.1"/>
    <property type="molecule type" value="Genomic_DNA"/>
</dbReference>
<comment type="subcellular location">
    <subcellularLocation>
        <location evidence="1">Membrane</location>
    </subcellularLocation>
</comment>
<dbReference type="Proteomes" id="UP000770661">
    <property type="component" value="Unassembled WGS sequence"/>
</dbReference>
<comment type="caution">
    <text evidence="11">The sequence shown here is derived from an EMBL/GenBank/DDBJ whole genome shotgun (WGS) entry which is preliminary data.</text>
</comment>
<dbReference type="AlphaFoldDB" id="A0A8J4XPW9"/>
<evidence type="ECO:0000256" key="8">
    <source>
        <dbReference type="ARBA" id="ARBA00023315"/>
    </source>
</evidence>
<feature type="region of interest" description="Disordered" evidence="9">
    <location>
        <begin position="241"/>
        <end position="282"/>
    </location>
</feature>
<keyword evidence="3" id="KW-0808">Transferase</keyword>
<evidence type="ECO:0000313" key="11">
    <source>
        <dbReference type="EMBL" id="KAG0711981.1"/>
    </source>
</evidence>
<feature type="domain" description="Phospholipid/glycerol acyltransferase" evidence="10">
    <location>
        <begin position="52"/>
        <end position="79"/>
    </location>
</feature>